<keyword evidence="5 8" id="KW-0812">Transmembrane</keyword>
<evidence type="ECO:0000256" key="1">
    <source>
        <dbReference type="ARBA" id="ARBA00004442"/>
    </source>
</evidence>
<dbReference type="InterPro" id="IPR003423">
    <property type="entry name" value="OMP_efflux"/>
</dbReference>
<dbReference type="GO" id="GO:1990281">
    <property type="term" value="C:efflux pump complex"/>
    <property type="evidence" value="ECO:0007669"/>
    <property type="project" value="TreeGrafter"/>
</dbReference>
<accession>A0A316HF95</accession>
<dbReference type="GO" id="GO:0015288">
    <property type="term" value="F:porin activity"/>
    <property type="evidence" value="ECO:0007669"/>
    <property type="project" value="TreeGrafter"/>
</dbReference>
<dbReference type="Proteomes" id="UP000245678">
    <property type="component" value="Unassembled WGS sequence"/>
</dbReference>
<feature type="transmembrane region" description="Helical" evidence="8">
    <location>
        <begin position="12"/>
        <end position="29"/>
    </location>
</feature>
<dbReference type="AlphaFoldDB" id="A0A316HF95"/>
<evidence type="ECO:0000256" key="8">
    <source>
        <dbReference type="SAM" id="Phobius"/>
    </source>
</evidence>
<keyword evidence="7" id="KW-0998">Cell outer membrane</keyword>
<keyword evidence="4" id="KW-1134">Transmembrane beta strand</keyword>
<dbReference type="PANTHER" id="PTHR30026">
    <property type="entry name" value="OUTER MEMBRANE PROTEIN TOLC"/>
    <property type="match status" value="1"/>
</dbReference>
<reference evidence="9 10" key="1">
    <citation type="submission" date="2018-05" db="EMBL/GenBank/DDBJ databases">
        <title>Genomic Encyclopedia of Archaeal and Bacterial Type Strains, Phase II (KMG-II): from individual species to whole genera.</title>
        <authorList>
            <person name="Goeker M."/>
        </authorList>
    </citation>
    <scope>NUCLEOTIDE SEQUENCE [LARGE SCALE GENOMIC DNA]</scope>
    <source>
        <strain evidence="9 10">DSM 19975</strain>
    </source>
</reference>
<name>A0A316HF95_9SPHI</name>
<evidence type="ECO:0000256" key="4">
    <source>
        <dbReference type="ARBA" id="ARBA00022452"/>
    </source>
</evidence>
<dbReference type="InterPro" id="IPR051906">
    <property type="entry name" value="TolC-like"/>
</dbReference>
<keyword evidence="10" id="KW-1185">Reference proteome</keyword>
<evidence type="ECO:0000256" key="6">
    <source>
        <dbReference type="ARBA" id="ARBA00023136"/>
    </source>
</evidence>
<dbReference type="EMBL" id="QGHA01000002">
    <property type="protein sequence ID" value="PWK79166.1"/>
    <property type="molecule type" value="Genomic_DNA"/>
</dbReference>
<dbReference type="Pfam" id="PF02321">
    <property type="entry name" value="OEP"/>
    <property type="match status" value="2"/>
</dbReference>
<organism evidence="9 10">
    <name type="scientific">Mucilaginibacter oryzae</name>
    <dbReference type="NCBI Taxonomy" id="468058"/>
    <lineage>
        <taxon>Bacteria</taxon>
        <taxon>Pseudomonadati</taxon>
        <taxon>Bacteroidota</taxon>
        <taxon>Sphingobacteriia</taxon>
        <taxon>Sphingobacteriales</taxon>
        <taxon>Sphingobacteriaceae</taxon>
        <taxon>Mucilaginibacter</taxon>
    </lineage>
</organism>
<evidence type="ECO:0000256" key="7">
    <source>
        <dbReference type="ARBA" id="ARBA00023237"/>
    </source>
</evidence>
<evidence type="ECO:0000313" key="9">
    <source>
        <dbReference type="EMBL" id="PWK79166.1"/>
    </source>
</evidence>
<keyword evidence="3" id="KW-0813">Transport</keyword>
<protein>
    <submittedName>
        <fullName evidence="9">Outer membrane protein TolC</fullName>
    </submittedName>
</protein>
<dbReference type="PANTHER" id="PTHR30026:SF20">
    <property type="entry name" value="OUTER MEMBRANE PROTEIN TOLC"/>
    <property type="match status" value="1"/>
</dbReference>
<keyword evidence="8" id="KW-1133">Transmembrane helix</keyword>
<evidence type="ECO:0000256" key="3">
    <source>
        <dbReference type="ARBA" id="ARBA00022448"/>
    </source>
</evidence>
<keyword evidence="6 8" id="KW-0472">Membrane</keyword>
<proteinExistence type="inferred from homology"/>
<comment type="similarity">
    <text evidence="2">Belongs to the outer membrane factor (OMF) (TC 1.B.17) family.</text>
</comment>
<dbReference type="Gene3D" id="1.20.1600.10">
    <property type="entry name" value="Outer membrane efflux proteins (OEP)"/>
    <property type="match status" value="1"/>
</dbReference>
<comment type="subcellular location">
    <subcellularLocation>
        <location evidence="1">Cell outer membrane</location>
    </subcellularLocation>
</comment>
<dbReference type="GO" id="GO:0009279">
    <property type="term" value="C:cell outer membrane"/>
    <property type="evidence" value="ECO:0007669"/>
    <property type="project" value="UniProtKB-SubCell"/>
</dbReference>
<comment type="caution">
    <text evidence="9">The sequence shown here is derived from an EMBL/GenBank/DDBJ whole genome shotgun (WGS) entry which is preliminary data.</text>
</comment>
<evidence type="ECO:0000256" key="2">
    <source>
        <dbReference type="ARBA" id="ARBA00007613"/>
    </source>
</evidence>
<evidence type="ECO:0000313" key="10">
    <source>
        <dbReference type="Proteomes" id="UP000245678"/>
    </source>
</evidence>
<dbReference type="GO" id="GO:0015562">
    <property type="term" value="F:efflux transmembrane transporter activity"/>
    <property type="evidence" value="ECO:0007669"/>
    <property type="project" value="InterPro"/>
</dbReference>
<evidence type="ECO:0000256" key="5">
    <source>
        <dbReference type="ARBA" id="ARBA00022692"/>
    </source>
</evidence>
<dbReference type="SUPFAM" id="SSF56954">
    <property type="entry name" value="Outer membrane efflux proteins (OEP)"/>
    <property type="match status" value="1"/>
</dbReference>
<feature type="transmembrane region" description="Helical" evidence="8">
    <location>
        <begin position="41"/>
        <end position="59"/>
    </location>
</feature>
<gene>
    <name evidence="9" type="ORF">LX99_01622</name>
</gene>
<sequence length="523" mass="58897">MNGAIAGLQTGYARFGLVYSAPGIAVHVMKVIKKKTLTMKYLYIILLSTLTTTALARSGSDTLRLTLQQVVELAKANSIAAKQAATVRETKYWEYRTYKSAYQPQLALSGILPGYSKTFTQVQQPDGTILFQPVHNDNSSLELDFSQTITATGGTIYGTTQLQRFDDFDRKNVLYNGIPYGIGYKQPLFQFNELKWNKKIEPLKYNESKQAYIEAQEKIAIDVEGYFFDLLLAQVNLKIAETNLTNTEKILKVANLKYQLGKVSKNEILQLQLEQINAQKAVGTARRDMEIATLNLRSFTGQEGDDKIVLEAPKNISRMIVSSDKVLAEAYANRSDAIAFSRRLAEAARDVAKAKGQNGLTATLTANLGFSNTATNIPDVYKNPQNQQQLQVQLSIPILDWGRSKSRAKTALANQQFTEYAVEQDKQTFKQQIVTQVSLFNVMKEQLVYTAKADSIAGEKYQIARERYVLGDLSITDLGIAFRENDQAQRDYVAALRDFWGAYYQLRYLSLYDFETNKKITYN</sequence>